<evidence type="ECO:0000313" key="3">
    <source>
        <dbReference type="Proteomes" id="UP000823388"/>
    </source>
</evidence>
<keyword evidence="3" id="KW-1185">Reference proteome</keyword>
<dbReference type="PANTHER" id="PTHR36617">
    <property type="entry name" value="PROTEIN, PUTATIVE-RELATED"/>
    <property type="match status" value="1"/>
</dbReference>
<dbReference type="Pfam" id="PF13966">
    <property type="entry name" value="zf-RVT"/>
    <property type="match status" value="1"/>
</dbReference>
<evidence type="ECO:0000313" key="2">
    <source>
        <dbReference type="EMBL" id="KAG2581273.1"/>
    </source>
</evidence>
<protein>
    <recommendedName>
        <fullName evidence="1">Reverse transcriptase zinc-binding domain-containing protein</fullName>
    </recommendedName>
</protein>
<proteinExistence type="predicted"/>
<dbReference type="EMBL" id="CM029047">
    <property type="protein sequence ID" value="KAG2581273.1"/>
    <property type="molecule type" value="Genomic_DNA"/>
</dbReference>
<dbReference type="AlphaFoldDB" id="A0A8T0R8K3"/>
<evidence type="ECO:0000259" key="1">
    <source>
        <dbReference type="Pfam" id="PF13966"/>
    </source>
</evidence>
<reference evidence="2" key="1">
    <citation type="submission" date="2020-05" db="EMBL/GenBank/DDBJ databases">
        <title>WGS assembly of Panicum virgatum.</title>
        <authorList>
            <person name="Lovell J.T."/>
            <person name="Jenkins J."/>
            <person name="Shu S."/>
            <person name="Juenger T.E."/>
            <person name="Schmutz J."/>
        </authorList>
    </citation>
    <scope>NUCLEOTIDE SEQUENCE</scope>
    <source>
        <strain evidence="2">AP13</strain>
    </source>
</reference>
<gene>
    <name evidence="2" type="ORF">PVAP13_6KG027766</name>
</gene>
<accession>A0A8T0R8K3</accession>
<comment type="caution">
    <text evidence="2">The sequence shown here is derived from an EMBL/GenBank/DDBJ whole genome shotgun (WGS) entry which is preliminary data.</text>
</comment>
<dbReference type="InterPro" id="IPR026960">
    <property type="entry name" value="RVT-Znf"/>
</dbReference>
<sequence>MFSRALRLIWLWYEWTSPERPWIGTEPPVNEVDRQLFRVSTTVTIGDGAKASFWQSSWMQGQAPMDVFLDLFKLAWRKNKTVREELVNQSWTRGLWRMQTIEEMASFVKLWDLVQQVQLTNEPDKIYWRWPADGNYNAKSAYNVQFIGAFSNFSANSIWKAEAEGKHEFFAWLLVQCKILTADKLAARQ</sequence>
<dbReference type="Proteomes" id="UP000823388">
    <property type="component" value="Chromosome 6K"/>
</dbReference>
<dbReference type="PANTHER" id="PTHR36617:SF8">
    <property type="entry name" value="OS10G0457800 PROTEIN"/>
    <property type="match status" value="1"/>
</dbReference>
<name>A0A8T0R8K3_PANVG</name>
<feature type="domain" description="Reverse transcriptase zinc-binding" evidence="1">
    <location>
        <begin position="136"/>
        <end position="188"/>
    </location>
</feature>
<organism evidence="2 3">
    <name type="scientific">Panicum virgatum</name>
    <name type="common">Blackwell switchgrass</name>
    <dbReference type="NCBI Taxonomy" id="38727"/>
    <lineage>
        <taxon>Eukaryota</taxon>
        <taxon>Viridiplantae</taxon>
        <taxon>Streptophyta</taxon>
        <taxon>Embryophyta</taxon>
        <taxon>Tracheophyta</taxon>
        <taxon>Spermatophyta</taxon>
        <taxon>Magnoliopsida</taxon>
        <taxon>Liliopsida</taxon>
        <taxon>Poales</taxon>
        <taxon>Poaceae</taxon>
        <taxon>PACMAD clade</taxon>
        <taxon>Panicoideae</taxon>
        <taxon>Panicodae</taxon>
        <taxon>Paniceae</taxon>
        <taxon>Panicinae</taxon>
        <taxon>Panicum</taxon>
        <taxon>Panicum sect. Hiantes</taxon>
    </lineage>
</organism>